<dbReference type="GO" id="GO:0005524">
    <property type="term" value="F:ATP binding"/>
    <property type="evidence" value="ECO:0007669"/>
    <property type="project" value="UniProtKB-UniRule"/>
</dbReference>
<keyword evidence="4 11" id="KW-0347">Helicase</keyword>
<evidence type="ECO:0000256" key="10">
    <source>
        <dbReference type="ARBA" id="ARBA00048988"/>
    </source>
</evidence>
<dbReference type="EMBL" id="LR798371">
    <property type="protein sequence ID" value="CAB5227435.1"/>
    <property type="molecule type" value="Genomic_DNA"/>
</dbReference>
<feature type="binding site" evidence="11">
    <location>
        <begin position="8"/>
        <end position="15"/>
    </location>
    <ligand>
        <name>ATP</name>
        <dbReference type="ChEBI" id="CHEBI:30616"/>
    </ligand>
</feature>
<dbReference type="GO" id="GO:0016787">
    <property type="term" value="F:hydrolase activity"/>
    <property type="evidence" value="ECO:0007669"/>
    <property type="project" value="UniProtKB-UniRule"/>
</dbReference>
<evidence type="ECO:0000313" key="15">
    <source>
        <dbReference type="EMBL" id="CAB4183181.1"/>
    </source>
</evidence>
<dbReference type="InterPro" id="IPR014016">
    <property type="entry name" value="UvrD-like_ATP-bd"/>
</dbReference>
<keyword evidence="6" id="KW-0238">DNA-binding</keyword>
<evidence type="ECO:0000256" key="9">
    <source>
        <dbReference type="ARBA" id="ARBA00034808"/>
    </source>
</evidence>
<evidence type="ECO:0000256" key="8">
    <source>
        <dbReference type="ARBA" id="ARBA00034617"/>
    </source>
</evidence>
<evidence type="ECO:0000256" key="11">
    <source>
        <dbReference type="PROSITE-ProRule" id="PRU00560"/>
    </source>
</evidence>
<keyword evidence="7" id="KW-0413">Isomerase</keyword>
<evidence type="ECO:0000256" key="4">
    <source>
        <dbReference type="ARBA" id="ARBA00022806"/>
    </source>
</evidence>
<dbReference type="SUPFAM" id="SSF52540">
    <property type="entry name" value="P-loop containing nucleoside triphosphate hydrolases"/>
    <property type="match status" value="1"/>
</dbReference>
<dbReference type="InterPro" id="IPR013986">
    <property type="entry name" value="DExx_box_DNA_helicase_dom_sf"/>
</dbReference>
<reference evidence="15" key="1">
    <citation type="submission" date="2020-05" db="EMBL/GenBank/DDBJ databases">
        <authorList>
            <person name="Chiriac C."/>
            <person name="Salcher M."/>
            <person name="Ghai R."/>
            <person name="Kavagutti S V."/>
        </authorList>
    </citation>
    <scope>NUCLEOTIDE SEQUENCE</scope>
</reference>
<dbReference type="InterPro" id="IPR014017">
    <property type="entry name" value="DNA_helicase_UvrD-like_C"/>
</dbReference>
<evidence type="ECO:0000256" key="1">
    <source>
        <dbReference type="ARBA" id="ARBA00009922"/>
    </source>
</evidence>
<dbReference type="EMBL" id="LR796850">
    <property type="protein sequence ID" value="CAB4170226.1"/>
    <property type="molecule type" value="Genomic_DNA"/>
</dbReference>
<evidence type="ECO:0000313" key="16">
    <source>
        <dbReference type="EMBL" id="CAB4197217.1"/>
    </source>
</evidence>
<comment type="catalytic activity">
    <reaction evidence="8">
        <text>Couples ATP hydrolysis with the unwinding of duplex DNA by translocating in the 3'-5' direction.</text>
        <dbReference type="EC" id="5.6.2.4"/>
    </reaction>
</comment>
<dbReference type="PROSITE" id="PS51198">
    <property type="entry name" value="UVRD_HELICASE_ATP_BIND"/>
    <property type="match status" value="1"/>
</dbReference>
<dbReference type="GO" id="GO:0043138">
    <property type="term" value="F:3'-5' DNA helicase activity"/>
    <property type="evidence" value="ECO:0007669"/>
    <property type="project" value="UniProtKB-EC"/>
</dbReference>
<protein>
    <recommendedName>
        <fullName evidence="9">DNA 3'-5' helicase</fullName>
        <ecNumber evidence="9">5.6.2.4</ecNumber>
    </recommendedName>
</protein>
<evidence type="ECO:0000256" key="7">
    <source>
        <dbReference type="ARBA" id="ARBA00023235"/>
    </source>
</evidence>
<evidence type="ECO:0000256" key="5">
    <source>
        <dbReference type="ARBA" id="ARBA00022840"/>
    </source>
</evidence>
<organism evidence="15">
    <name type="scientific">uncultured Caudovirales phage</name>
    <dbReference type="NCBI Taxonomy" id="2100421"/>
    <lineage>
        <taxon>Viruses</taxon>
        <taxon>Duplodnaviria</taxon>
        <taxon>Heunggongvirae</taxon>
        <taxon>Uroviricota</taxon>
        <taxon>Caudoviricetes</taxon>
        <taxon>Peduoviridae</taxon>
        <taxon>Maltschvirus</taxon>
        <taxon>Maltschvirus maltsch</taxon>
    </lineage>
</organism>
<evidence type="ECO:0000313" key="14">
    <source>
        <dbReference type="EMBL" id="CAB4176380.1"/>
    </source>
</evidence>
<dbReference type="Pfam" id="PF13361">
    <property type="entry name" value="UvrD_C"/>
    <property type="match status" value="1"/>
</dbReference>
<keyword evidence="2 11" id="KW-0547">Nucleotide-binding</keyword>
<dbReference type="EMBL" id="LR797385">
    <property type="protein sequence ID" value="CAB4212566.1"/>
    <property type="molecule type" value="Genomic_DNA"/>
</dbReference>
<evidence type="ECO:0000313" key="17">
    <source>
        <dbReference type="EMBL" id="CAB4212566.1"/>
    </source>
</evidence>
<accession>A0A6J5QNW8</accession>
<sequence length="484" mass="54755">MSTTIIFGPPGTGKTTKLLNMMEREIYAGTDPSRIAFVSFTKAAVNEATTRASDKFNIAKKDLRWFRTLHSLAFYALGLSRELVMSDYRDFAKSNGFSISKKKEGADVVFSDRNSDELIVYLRSLVEATGMSPADVARHWKLGNISLRRYDQFCKSISEWKKEKKLVEYSDMLSMFISERQSIDVDVAFIDEAQDLTPVQWKMVGLAFKDAKKIVIAGDDDQAIYRWAGADVERMLKIDGTQIILNKSYRVPESIHKFARGITSNIKVRKDKDWSSSGSEGSLLRETLLHRIDMTKGSWMLLGRTAMTLPTYKDELEKRGINYRINGEQVVSKEEISAYKTLQALRDGDSVSSVDARILMKLSNIKTIKFKSANVCNKDIGDVLTKDNVMLCMIKPSKLRFINRIKNLDDVRVDVSTIHGVKGSEADNVILSPTMSRATAQALRAEAYSDSEHRVWYVGATRAKEKLFILREDGENNYIFGRNS</sequence>
<dbReference type="PANTHER" id="PTHR11070:SF2">
    <property type="entry name" value="ATP-DEPENDENT DNA HELICASE SRS2"/>
    <property type="match status" value="1"/>
</dbReference>
<dbReference type="InterPro" id="IPR000212">
    <property type="entry name" value="DNA_helicase_UvrD/REP"/>
</dbReference>
<evidence type="ECO:0000313" key="19">
    <source>
        <dbReference type="EMBL" id="CAB5227435.1"/>
    </source>
</evidence>
<proteinExistence type="inferred from homology"/>
<dbReference type="EMBL" id="LR797256">
    <property type="protein sequence ID" value="CAB4197217.1"/>
    <property type="molecule type" value="Genomic_DNA"/>
</dbReference>
<dbReference type="PANTHER" id="PTHR11070">
    <property type="entry name" value="UVRD / RECB / PCRA DNA HELICASE FAMILY MEMBER"/>
    <property type="match status" value="1"/>
</dbReference>
<dbReference type="GO" id="GO:0003677">
    <property type="term" value="F:DNA binding"/>
    <property type="evidence" value="ECO:0007669"/>
    <property type="project" value="UniProtKB-KW"/>
</dbReference>
<feature type="domain" description="UvrD-like helicase ATP-binding" evidence="12">
    <location>
        <begin position="1"/>
        <end position="277"/>
    </location>
</feature>
<dbReference type="EMBL" id="LR796936">
    <property type="protein sequence ID" value="CAB4176380.1"/>
    <property type="molecule type" value="Genomic_DNA"/>
</dbReference>
<evidence type="ECO:0000313" key="13">
    <source>
        <dbReference type="EMBL" id="CAB4170226.1"/>
    </source>
</evidence>
<evidence type="ECO:0000256" key="6">
    <source>
        <dbReference type="ARBA" id="ARBA00023125"/>
    </source>
</evidence>
<evidence type="ECO:0000259" key="12">
    <source>
        <dbReference type="PROSITE" id="PS51198"/>
    </source>
</evidence>
<evidence type="ECO:0000313" key="18">
    <source>
        <dbReference type="EMBL" id="CAB4217254.1"/>
    </source>
</evidence>
<comment type="catalytic activity">
    <reaction evidence="10">
        <text>ATP + H2O = ADP + phosphate + H(+)</text>
        <dbReference type="Rhea" id="RHEA:13065"/>
        <dbReference type="ChEBI" id="CHEBI:15377"/>
        <dbReference type="ChEBI" id="CHEBI:15378"/>
        <dbReference type="ChEBI" id="CHEBI:30616"/>
        <dbReference type="ChEBI" id="CHEBI:43474"/>
        <dbReference type="ChEBI" id="CHEBI:456216"/>
        <dbReference type="EC" id="5.6.2.4"/>
    </reaction>
</comment>
<dbReference type="Gene3D" id="1.10.10.160">
    <property type="match status" value="1"/>
</dbReference>
<dbReference type="EMBL" id="LR797035">
    <property type="protein sequence ID" value="CAB4183181.1"/>
    <property type="molecule type" value="Genomic_DNA"/>
</dbReference>
<dbReference type="Pfam" id="PF00580">
    <property type="entry name" value="UvrD-helicase"/>
    <property type="match status" value="1"/>
</dbReference>
<gene>
    <name evidence="15" type="ORF">UFOVP1082_21</name>
    <name evidence="16" type="ORF">UFOVP1322_6</name>
    <name evidence="17" type="ORF">UFOVP1434_28</name>
    <name evidence="19" type="ORF">UFOVP1529_54</name>
    <name evidence="18" type="ORF">UFOVP1593_21</name>
    <name evidence="13" type="ORF">UFOVP906_58</name>
    <name evidence="14" type="ORF">UFOVP992_25</name>
</gene>
<keyword evidence="5 11" id="KW-0067">ATP-binding</keyword>
<dbReference type="EMBL" id="LR797447">
    <property type="protein sequence ID" value="CAB4217254.1"/>
    <property type="molecule type" value="Genomic_DNA"/>
</dbReference>
<comment type="similarity">
    <text evidence="1">Belongs to the helicase family. UvrD subfamily.</text>
</comment>
<evidence type="ECO:0000256" key="3">
    <source>
        <dbReference type="ARBA" id="ARBA00022801"/>
    </source>
</evidence>
<keyword evidence="3 11" id="KW-0378">Hydrolase</keyword>
<evidence type="ECO:0000256" key="2">
    <source>
        <dbReference type="ARBA" id="ARBA00022741"/>
    </source>
</evidence>
<dbReference type="EC" id="5.6.2.4" evidence="9"/>
<dbReference type="GO" id="GO:0000725">
    <property type="term" value="P:recombinational repair"/>
    <property type="evidence" value="ECO:0007669"/>
    <property type="project" value="TreeGrafter"/>
</dbReference>
<dbReference type="InterPro" id="IPR027417">
    <property type="entry name" value="P-loop_NTPase"/>
</dbReference>
<name>A0A6J5QNW8_9CAUD</name>
<dbReference type="Gene3D" id="3.40.50.300">
    <property type="entry name" value="P-loop containing nucleotide triphosphate hydrolases"/>
    <property type="match status" value="2"/>
</dbReference>